<accession>A0ACA9NPP6</accession>
<dbReference type="Proteomes" id="UP000789702">
    <property type="component" value="Unassembled WGS sequence"/>
</dbReference>
<feature type="non-terminal residue" evidence="1">
    <location>
        <position position="116"/>
    </location>
</feature>
<organism evidence="1 2">
    <name type="scientific">Dentiscutata heterogama</name>
    <dbReference type="NCBI Taxonomy" id="1316150"/>
    <lineage>
        <taxon>Eukaryota</taxon>
        <taxon>Fungi</taxon>
        <taxon>Fungi incertae sedis</taxon>
        <taxon>Mucoromycota</taxon>
        <taxon>Glomeromycotina</taxon>
        <taxon>Glomeromycetes</taxon>
        <taxon>Diversisporales</taxon>
        <taxon>Gigasporaceae</taxon>
        <taxon>Dentiscutata</taxon>
    </lineage>
</organism>
<keyword evidence="2" id="KW-1185">Reference proteome</keyword>
<evidence type="ECO:0000313" key="1">
    <source>
        <dbReference type="EMBL" id="CAG8659891.1"/>
    </source>
</evidence>
<reference evidence="1" key="1">
    <citation type="submission" date="2021-06" db="EMBL/GenBank/DDBJ databases">
        <authorList>
            <person name="Kallberg Y."/>
            <person name="Tangrot J."/>
            <person name="Rosling A."/>
        </authorList>
    </citation>
    <scope>NUCLEOTIDE SEQUENCE</scope>
    <source>
        <strain evidence="1">IL203A</strain>
    </source>
</reference>
<gene>
    <name evidence="1" type="ORF">DHETER_LOCUS9701</name>
</gene>
<dbReference type="EMBL" id="CAJVPU010017505">
    <property type="protein sequence ID" value="CAG8659891.1"/>
    <property type="molecule type" value="Genomic_DNA"/>
</dbReference>
<proteinExistence type="predicted"/>
<protein>
    <submittedName>
        <fullName evidence="1">9082_t:CDS:1</fullName>
    </submittedName>
</protein>
<comment type="caution">
    <text evidence="1">The sequence shown here is derived from an EMBL/GenBank/DDBJ whole genome shotgun (WGS) entry which is preliminary data.</text>
</comment>
<sequence>NEYWTNASDPDKDRDILKTLYEDGILNISPQALTIKAFWDCFRDSYNANLKGTNGKIAHAIKRYIRIGCDLTDGTNIETALQNLSGTSVVHIEPNCNKSVRKLMDQDNIEISSELL</sequence>
<evidence type="ECO:0000313" key="2">
    <source>
        <dbReference type="Proteomes" id="UP000789702"/>
    </source>
</evidence>
<name>A0ACA9NPP6_9GLOM</name>
<feature type="non-terminal residue" evidence="1">
    <location>
        <position position="1"/>
    </location>
</feature>